<name>A0A9W9BZ80_9PLEO</name>
<keyword evidence="1" id="KW-0472">Membrane</keyword>
<dbReference type="Proteomes" id="UP001140562">
    <property type="component" value="Unassembled WGS sequence"/>
</dbReference>
<comment type="caution">
    <text evidence="2">The sequence shown here is derived from an EMBL/GenBank/DDBJ whole genome shotgun (WGS) entry which is preliminary data.</text>
</comment>
<dbReference type="AlphaFoldDB" id="A0A9W9BZ80"/>
<evidence type="ECO:0000256" key="1">
    <source>
        <dbReference type="SAM" id="Phobius"/>
    </source>
</evidence>
<proteinExistence type="predicted"/>
<organism evidence="2 3">
    <name type="scientific">Didymella glomerata</name>
    <dbReference type="NCBI Taxonomy" id="749621"/>
    <lineage>
        <taxon>Eukaryota</taxon>
        <taxon>Fungi</taxon>
        <taxon>Dikarya</taxon>
        <taxon>Ascomycota</taxon>
        <taxon>Pezizomycotina</taxon>
        <taxon>Dothideomycetes</taxon>
        <taxon>Pleosporomycetidae</taxon>
        <taxon>Pleosporales</taxon>
        <taxon>Pleosporineae</taxon>
        <taxon>Didymellaceae</taxon>
        <taxon>Didymella</taxon>
    </lineage>
</organism>
<evidence type="ECO:0000313" key="2">
    <source>
        <dbReference type="EMBL" id="KAJ4335940.1"/>
    </source>
</evidence>
<keyword evidence="1" id="KW-0812">Transmembrane</keyword>
<feature type="transmembrane region" description="Helical" evidence="1">
    <location>
        <begin position="196"/>
        <end position="219"/>
    </location>
</feature>
<evidence type="ECO:0000313" key="3">
    <source>
        <dbReference type="Proteomes" id="UP001140562"/>
    </source>
</evidence>
<keyword evidence="1" id="KW-1133">Transmembrane helix</keyword>
<dbReference type="PANTHER" id="PTHR35394">
    <property type="entry name" value="DUF3176 DOMAIN-CONTAINING PROTEIN"/>
    <property type="match status" value="1"/>
</dbReference>
<reference evidence="2" key="1">
    <citation type="submission" date="2022-10" db="EMBL/GenBank/DDBJ databases">
        <title>Tapping the CABI collections for fungal endophytes: first genome assemblies for Collariella, Neodidymelliopsis, Ascochyta clinopodiicola, Didymella pomorum, Didymosphaeria variabile, Neocosmospora piperis and Neocucurbitaria cava.</title>
        <authorList>
            <person name="Hill R."/>
        </authorList>
    </citation>
    <scope>NUCLEOTIDE SEQUENCE</scope>
    <source>
        <strain evidence="2">IMI 360193</strain>
    </source>
</reference>
<protein>
    <submittedName>
        <fullName evidence="2">Uncharacterized protein</fullName>
    </submittedName>
</protein>
<keyword evidence="3" id="KW-1185">Reference proteome</keyword>
<accession>A0A9W9BZ80</accession>
<dbReference type="PANTHER" id="PTHR35394:SF5">
    <property type="entry name" value="DUF3176 DOMAIN-CONTAINING PROTEIN"/>
    <property type="match status" value="1"/>
</dbReference>
<sequence>MAFKPASYNYGPIANRSSPVNSTIARIALANLDGEFNMTRPDVSECDMRLIARVTRKLTVTNGTFNAGSLTDIELEGVPGRYDDAQQGGTSLRDWYTFNITGDHPSYPGNRSFSYNTIDLEGAKNLLYNIFTADSGSASGGSQVSPYYWPLMNSTDQAGTVASIAQSMSYAFAHAPSGEVVEGRALSSELYIKVHWLWIILPLTEVVMSVAFLLCTLIHTQRKGVTVWKSSGIVPLLTVMVGWGNSELGAASWREVEKRSKNMRGRLVTNDGNVQGLHRTE</sequence>
<gene>
    <name evidence="2" type="ORF">N0V87_005796</name>
</gene>
<dbReference type="EMBL" id="JAPEUV010000055">
    <property type="protein sequence ID" value="KAJ4335940.1"/>
    <property type="molecule type" value="Genomic_DNA"/>
</dbReference>
<dbReference type="OrthoDB" id="5376804at2759"/>